<keyword evidence="1" id="KW-1133">Transmembrane helix</keyword>
<gene>
    <name evidence="2" type="ORF">MiYa_02509</name>
</gene>
<organism evidence="2 3">
    <name type="scientific">Microcystis aeruginosa NIES-2519</name>
    <dbReference type="NCBI Taxonomy" id="2303981"/>
    <lineage>
        <taxon>Bacteria</taxon>
        <taxon>Bacillati</taxon>
        <taxon>Cyanobacteriota</taxon>
        <taxon>Cyanophyceae</taxon>
        <taxon>Oscillatoriophycideae</taxon>
        <taxon>Chroococcales</taxon>
        <taxon>Microcystaceae</taxon>
        <taxon>Microcystis</taxon>
    </lineage>
</organism>
<feature type="transmembrane region" description="Helical" evidence="1">
    <location>
        <begin position="6"/>
        <end position="28"/>
    </location>
</feature>
<proteinExistence type="predicted"/>
<protein>
    <submittedName>
        <fullName evidence="2">Uncharacterized protein</fullName>
    </submittedName>
</protein>
<dbReference type="Proteomes" id="UP000323569">
    <property type="component" value="Unassembled WGS sequence"/>
</dbReference>
<name>A0A5A5R461_MICAE</name>
<evidence type="ECO:0000313" key="2">
    <source>
        <dbReference type="EMBL" id="GCA70973.1"/>
    </source>
</evidence>
<comment type="caution">
    <text evidence="2">The sequence shown here is derived from an EMBL/GenBank/DDBJ whole genome shotgun (WGS) entry which is preliminary data.</text>
</comment>
<keyword evidence="1" id="KW-0472">Membrane</keyword>
<sequence length="47" mass="5276">MLVLAPLITTSAGIIPVDFFALPLFLYIEAQSIKSSWEISLNLVNYY</sequence>
<dbReference type="EMBL" id="BHVO01000040">
    <property type="protein sequence ID" value="GCA70973.1"/>
    <property type="molecule type" value="Genomic_DNA"/>
</dbReference>
<keyword evidence="1" id="KW-0812">Transmembrane</keyword>
<evidence type="ECO:0000256" key="1">
    <source>
        <dbReference type="SAM" id="Phobius"/>
    </source>
</evidence>
<reference evidence="2 3" key="1">
    <citation type="submission" date="2018-09" db="EMBL/GenBank/DDBJ databases">
        <title>Evolutionary history of phycoerythrin pigmentation in the water bloom-forming cyanobacterium Microcystis aeruginosa.</title>
        <authorList>
            <person name="Tanabe Y."/>
            <person name="Tanabe Y."/>
            <person name="Yamaguchi H."/>
        </authorList>
    </citation>
    <scope>NUCLEOTIDE SEQUENCE [LARGE SCALE GENOMIC DNA]</scope>
    <source>
        <strain evidence="2 3">NIES-2519</strain>
    </source>
</reference>
<accession>A0A5A5R461</accession>
<dbReference type="AlphaFoldDB" id="A0A5A5R461"/>
<evidence type="ECO:0000313" key="3">
    <source>
        <dbReference type="Proteomes" id="UP000323569"/>
    </source>
</evidence>